<comment type="caution">
    <text evidence="5">The sequence shown here is derived from an EMBL/GenBank/DDBJ whole genome shotgun (WGS) entry which is preliminary data.</text>
</comment>
<feature type="region of interest" description="Disordered" evidence="1">
    <location>
        <begin position="157"/>
        <end position="176"/>
    </location>
</feature>
<feature type="domain" description="EAL" evidence="4">
    <location>
        <begin position="180"/>
        <end position="424"/>
    </location>
</feature>
<dbReference type="InterPro" id="IPR050706">
    <property type="entry name" value="Cyclic-di-GMP_PDE-like"/>
</dbReference>
<dbReference type="InterPro" id="IPR035965">
    <property type="entry name" value="PAS-like_dom_sf"/>
</dbReference>
<evidence type="ECO:0000313" key="6">
    <source>
        <dbReference type="Proteomes" id="UP001500200"/>
    </source>
</evidence>
<dbReference type="InterPro" id="IPR035919">
    <property type="entry name" value="EAL_sf"/>
</dbReference>
<keyword evidence="2" id="KW-1133">Transmembrane helix</keyword>
<dbReference type="InterPro" id="IPR013655">
    <property type="entry name" value="PAS_fold_3"/>
</dbReference>
<dbReference type="PANTHER" id="PTHR33121">
    <property type="entry name" value="CYCLIC DI-GMP PHOSPHODIESTERASE PDEF"/>
    <property type="match status" value="1"/>
</dbReference>
<dbReference type="Pfam" id="PF08447">
    <property type="entry name" value="PAS_3"/>
    <property type="match status" value="1"/>
</dbReference>
<sequence>MAVGLPYLFGDDSWEAWGWPVWIADAFSLLVVPAVVFATFSLVRQQLRERAEASRTTRLMDTVLSTSREWLWAIGPDGRFTFSSPAGVDLIGYEPSELLGRHFRLIIDPDDLADALQGRASTQDAADGWSGLHVVCRHKDGSRVLVEVSGRALRDAAGRPSGFEGTSRALDPGTRDSLATGEIRSRIEAVLARRSLMTAFQPVRSLESDSIVGAEALTRFPGSPGISPEMMFAEATTVGLDVELEILALETALAAAKGLPLALSVSVNLSPRACLDARLSDIVAHSGISTGRIVLEVTERHHVVDYGPLAAALAPLRCRGLRIAVDDAGAGFASMRHILLLKPDVIKLDREIIAGIDTDPGQRALGAAMVGFAKEIGAALVAEGIETEAELSAVVELGMTAGQGYLLGRPSVRPEEWAQWDEAFQHRGRPKTSMKPGPN</sequence>
<dbReference type="SUPFAM" id="SSF141868">
    <property type="entry name" value="EAL domain-like"/>
    <property type="match status" value="1"/>
</dbReference>
<protein>
    <recommendedName>
        <fullName evidence="7">EAL domain-containing protein</fullName>
    </recommendedName>
</protein>
<feature type="domain" description="PAS" evidence="3">
    <location>
        <begin position="56"/>
        <end position="111"/>
    </location>
</feature>
<dbReference type="CDD" id="cd01948">
    <property type="entry name" value="EAL"/>
    <property type="match status" value="1"/>
</dbReference>
<evidence type="ECO:0000256" key="2">
    <source>
        <dbReference type="SAM" id="Phobius"/>
    </source>
</evidence>
<dbReference type="Gene3D" id="3.30.450.20">
    <property type="entry name" value="PAS domain"/>
    <property type="match status" value="1"/>
</dbReference>
<accession>A0ABP9S0K8</accession>
<dbReference type="PANTHER" id="PTHR33121:SF76">
    <property type="entry name" value="SIGNALING PROTEIN"/>
    <property type="match status" value="1"/>
</dbReference>
<dbReference type="Gene3D" id="3.20.20.450">
    <property type="entry name" value="EAL domain"/>
    <property type="match status" value="1"/>
</dbReference>
<keyword evidence="2" id="KW-0472">Membrane</keyword>
<gene>
    <name evidence="5" type="ORF">GCM10023346_05770</name>
</gene>
<dbReference type="SMART" id="SM00052">
    <property type="entry name" value="EAL"/>
    <property type="match status" value="1"/>
</dbReference>
<evidence type="ECO:0000259" key="3">
    <source>
        <dbReference type="PROSITE" id="PS50112"/>
    </source>
</evidence>
<dbReference type="InterPro" id="IPR001633">
    <property type="entry name" value="EAL_dom"/>
</dbReference>
<dbReference type="CDD" id="cd00130">
    <property type="entry name" value="PAS"/>
    <property type="match status" value="1"/>
</dbReference>
<dbReference type="Pfam" id="PF00563">
    <property type="entry name" value="EAL"/>
    <property type="match status" value="1"/>
</dbReference>
<dbReference type="EMBL" id="BAABKK010000004">
    <property type="protein sequence ID" value="GAA5189927.1"/>
    <property type="molecule type" value="Genomic_DNA"/>
</dbReference>
<dbReference type="SMART" id="SM00091">
    <property type="entry name" value="PAS"/>
    <property type="match status" value="1"/>
</dbReference>
<evidence type="ECO:0000256" key="1">
    <source>
        <dbReference type="SAM" id="MobiDB-lite"/>
    </source>
</evidence>
<feature type="transmembrane region" description="Helical" evidence="2">
    <location>
        <begin position="20"/>
        <end position="43"/>
    </location>
</feature>
<dbReference type="NCBIfam" id="TIGR00229">
    <property type="entry name" value="sensory_box"/>
    <property type="match status" value="1"/>
</dbReference>
<dbReference type="PROSITE" id="PS50883">
    <property type="entry name" value="EAL"/>
    <property type="match status" value="1"/>
</dbReference>
<organism evidence="5 6">
    <name type="scientific">Arthrobacter gyeryongensis</name>
    <dbReference type="NCBI Taxonomy" id="1650592"/>
    <lineage>
        <taxon>Bacteria</taxon>
        <taxon>Bacillati</taxon>
        <taxon>Actinomycetota</taxon>
        <taxon>Actinomycetes</taxon>
        <taxon>Micrococcales</taxon>
        <taxon>Micrococcaceae</taxon>
        <taxon>Arthrobacter</taxon>
    </lineage>
</organism>
<proteinExistence type="predicted"/>
<evidence type="ECO:0008006" key="7">
    <source>
        <dbReference type="Google" id="ProtNLM"/>
    </source>
</evidence>
<name>A0ABP9S0K8_9MICC</name>
<dbReference type="PROSITE" id="PS50112">
    <property type="entry name" value="PAS"/>
    <property type="match status" value="1"/>
</dbReference>
<reference evidence="6" key="1">
    <citation type="journal article" date="2019" name="Int. J. Syst. Evol. Microbiol.">
        <title>The Global Catalogue of Microorganisms (GCM) 10K type strain sequencing project: providing services to taxonomists for standard genome sequencing and annotation.</title>
        <authorList>
            <consortium name="The Broad Institute Genomics Platform"/>
            <consortium name="The Broad Institute Genome Sequencing Center for Infectious Disease"/>
            <person name="Wu L."/>
            <person name="Ma J."/>
        </authorList>
    </citation>
    <scope>NUCLEOTIDE SEQUENCE [LARGE SCALE GENOMIC DNA]</scope>
    <source>
        <strain evidence="6">JCM 18514</strain>
    </source>
</reference>
<evidence type="ECO:0000313" key="5">
    <source>
        <dbReference type="EMBL" id="GAA5189927.1"/>
    </source>
</evidence>
<evidence type="ECO:0000259" key="4">
    <source>
        <dbReference type="PROSITE" id="PS50883"/>
    </source>
</evidence>
<dbReference type="InterPro" id="IPR000014">
    <property type="entry name" value="PAS"/>
</dbReference>
<dbReference type="SUPFAM" id="SSF55785">
    <property type="entry name" value="PYP-like sensor domain (PAS domain)"/>
    <property type="match status" value="1"/>
</dbReference>
<dbReference type="Proteomes" id="UP001500200">
    <property type="component" value="Unassembled WGS sequence"/>
</dbReference>
<keyword evidence="6" id="KW-1185">Reference proteome</keyword>
<keyword evidence="2" id="KW-0812">Transmembrane</keyword>